<evidence type="ECO:0000256" key="1">
    <source>
        <dbReference type="SAM" id="MobiDB-lite"/>
    </source>
</evidence>
<proteinExistence type="predicted"/>
<dbReference type="AlphaFoldDB" id="A0AAE0NJH8"/>
<evidence type="ECO:0000256" key="2">
    <source>
        <dbReference type="SAM" id="SignalP"/>
    </source>
</evidence>
<evidence type="ECO:0000313" key="3">
    <source>
        <dbReference type="EMBL" id="KAK3382698.1"/>
    </source>
</evidence>
<accession>A0AAE0NJH8</accession>
<keyword evidence="4" id="KW-1185">Reference proteome</keyword>
<evidence type="ECO:0000313" key="4">
    <source>
        <dbReference type="Proteomes" id="UP001287356"/>
    </source>
</evidence>
<feature type="signal peptide" evidence="2">
    <location>
        <begin position="1"/>
        <end position="23"/>
    </location>
</feature>
<reference evidence="3" key="1">
    <citation type="journal article" date="2023" name="Mol. Phylogenet. Evol.">
        <title>Genome-scale phylogeny and comparative genomics of the fungal order Sordariales.</title>
        <authorList>
            <person name="Hensen N."/>
            <person name="Bonometti L."/>
            <person name="Westerberg I."/>
            <person name="Brannstrom I.O."/>
            <person name="Guillou S."/>
            <person name="Cros-Aarteil S."/>
            <person name="Calhoun S."/>
            <person name="Haridas S."/>
            <person name="Kuo A."/>
            <person name="Mondo S."/>
            <person name="Pangilinan J."/>
            <person name="Riley R."/>
            <person name="LaButti K."/>
            <person name="Andreopoulos B."/>
            <person name="Lipzen A."/>
            <person name="Chen C."/>
            <person name="Yan M."/>
            <person name="Daum C."/>
            <person name="Ng V."/>
            <person name="Clum A."/>
            <person name="Steindorff A."/>
            <person name="Ohm R.A."/>
            <person name="Martin F."/>
            <person name="Silar P."/>
            <person name="Natvig D.O."/>
            <person name="Lalanne C."/>
            <person name="Gautier V."/>
            <person name="Ament-Velasquez S.L."/>
            <person name="Kruys A."/>
            <person name="Hutchinson M.I."/>
            <person name="Powell A.J."/>
            <person name="Barry K."/>
            <person name="Miller A.N."/>
            <person name="Grigoriev I.V."/>
            <person name="Debuchy R."/>
            <person name="Gladieux P."/>
            <person name="Hiltunen Thoren M."/>
            <person name="Johannesson H."/>
        </authorList>
    </citation>
    <scope>NUCLEOTIDE SEQUENCE</scope>
    <source>
        <strain evidence="3">CBS 958.72</strain>
    </source>
</reference>
<keyword evidence="2" id="KW-0732">Signal</keyword>
<name>A0AAE0NJH8_9PEZI</name>
<protein>
    <submittedName>
        <fullName evidence="3">Uncharacterized protein</fullName>
    </submittedName>
</protein>
<reference evidence="3" key="2">
    <citation type="submission" date="2023-06" db="EMBL/GenBank/DDBJ databases">
        <authorList>
            <consortium name="Lawrence Berkeley National Laboratory"/>
            <person name="Haridas S."/>
            <person name="Hensen N."/>
            <person name="Bonometti L."/>
            <person name="Westerberg I."/>
            <person name="Brannstrom I.O."/>
            <person name="Guillou S."/>
            <person name="Cros-Aarteil S."/>
            <person name="Calhoun S."/>
            <person name="Kuo A."/>
            <person name="Mondo S."/>
            <person name="Pangilinan J."/>
            <person name="Riley R."/>
            <person name="Labutti K."/>
            <person name="Andreopoulos B."/>
            <person name="Lipzen A."/>
            <person name="Chen C."/>
            <person name="Yanf M."/>
            <person name="Daum C."/>
            <person name="Ng V."/>
            <person name="Clum A."/>
            <person name="Steindorff A."/>
            <person name="Ohm R."/>
            <person name="Martin F."/>
            <person name="Silar P."/>
            <person name="Natvig D."/>
            <person name="Lalanne C."/>
            <person name="Gautier V."/>
            <person name="Ament-Velasquez S.L."/>
            <person name="Kruys A."/>
            <person name="Hutchinson M.I."/>
            <person name="Powell A.J."/>
            <person name="Barry K."/>
            <person name="Miller A.N."/>
            <person name="Grigoriev I.V."/>
            <person name="Debuchy R."/>
            <person name="Gladieux P."/>
            <person name="Thoren M.H."/>
            <person name="Johannesson H."/>
        </authorList>
    </citation>
    <scope>NUCLEOTIDE SEQUENCE</scope>
    <source>
        <strain evidence="3">CBS 958.72</strain>
    </source>
</reference>
<comment type="caution">
    <text evidence="3">The sequence shown here is derived from an EMBL/GenBank/DDBJ whole genome shotgun (WGS) entry which is preliminary data.</text>
</comment>
<dbReference type="EMBL" id="JAULSN010000001">
    <property type="protein sequence ID" value="KAK3382698.1"/>
    <property type="molecule type" value="Genomic_DNA"/>
</dbReference>
<dbReference type="Proteomes" id="UP001287356">
    <property type="component" value="Unassembled WGS sequence"/>
</dbReference>
<gene>
    <name evidence="3" type="ORF">B0T24DRAFT_587429</name>
</gene>
<sequence length="181" mass="20089">MDMLVFRVMPGVLVFGLLGPGLARFQTTAKTDQQSNNAPRFPTFHHRKRGRVRPELNDFYADASATQAEDLFALLTQTHERLHCNGLRGHGTEEAEGPAGLQHVRLRSPQVGLHRSLHRRDCQLETYGPPRVSSSAALNQASLAETCNKGNKMTKRKAKDEDPATIRVSVSKNGPRPKRAD</sequence>
<organism evidence="3 4">
    <name type="scientific">Lasiosphaeria ovina</name>
    <dbReference type="NCBI Taxonomy" id="92902"/>
    <lineage>
        <taxon>Eukaryota</taxon>
        <taxon>Fungi</taxon>
        <taxon>Dikarya</taxon>
        <taxon>Ascomycota</taxon>
        <taxon>Pezizomycotina</taxon>
        <taxon>Sordariomycetes</taxon>
        <taxon>Sordariomycetidae</taxon>
        <taxon>Sordariales</taxon>
        <taxon>Lasiosphaeriaceae</taxon>
        <taxon>Lasiosphaeria</taxon>
    </lineage>
</organism>
<feature type="region of interest" description="Disordered" evidence="1">
    <location>
        <begin position="148"/>
        <end position="181"/>
    </location>
</feature>
<feature type="chain" id="PRO_5042073962" evidence="2">
    <location>
        <begin position="24"/>
        <end position="181"/>
    </location>
</feature>